<name>A0A6G7ZQ39_9SPHN</name>
<keyword evidence="3" id="KW-1185">Reference proteome</keyword>
<sequence>MKAAFFIGGLALVASVASAQARYERYTAPTNLAAELPGEIERFDKWTDIAKGRVIQLTSTVREQVPGDNWPTFKAYYFVQAVIADQPYDIDAKMKELSADNSDAAASFELIGRRPLKPSEMPIAGMRGIETTRRISTFGSDGSQIERSRDMFGGNKWLSVSVRHFENDKRWSADRLFKSVSWRP</sequence>
<reference evidence="2 3" key="1">
    <citation type="submission" date="2020-03" db="EMBL/GenBank/DDBJ databases">
        <title>Sphingomonas sp. nov., isolated from fish.</title>
        <authorList>
            <person name="Hyun D.-W."/>
            <person name="Bae J.-W."/>
        </authorList>
    </citation>
    <scope>NUCLEOTIDE SEQUENCE [LARGE SCALE GENOMIC DNA]</scope>
    <source>
        <strain evidence="2 3">HDW15C</strain>
    </source>
</reference>
<evidence type="ECO:0000313" key="2">
    <source>
        <dbReference type="EMBL" id="QIL03107.1"/>
    </source>
</evidence>
<dbReference type="EMBL" id="CP049871">
    <property type="protein sequence ID" value="QIL03107.1"/>
    <property type="molecule type" value="Genomic_DNA"/>
</dbReference>
<feature type="signal peptide" evidence="1">
    <location>
        <begin position="1"/>
        <end position="19"/>
    </location>
</feature>
<dbReference type="KEGG" id="ssin:G7078_10175"/>
<proteinExistence type="predicted"/>
<organism evidence="2 3">
    <name type="scientific">Sphingomonas sinipercae</name>
    <dbReference type="NCBI Taxonomy" id="2714944"/>
    <lineage>
        <taxon>Bacteria</taxon>
        <taxon>Pseudomonadati</taxon>
        <taxon>Pseudomonadota</taxon>
        <taxon>Alphaproteobacteria</taxon>
        <taxon>Sphingomonadales</taxon>
        <taxon>Sphingomonadaceae</taxon>
        <taxon>Sphingomonas</taxon>
    </lineage>
</organism>
<evidence type="ECO:0000256" key="1">
    <source>
        <dbReference type="SAM" id="SignalP"/>
    </source>
</evidence>
<feature type="chain" id="PRO_5026146578" evidence="1">
    <location>
        <begin position="20"/>
        <end position="184"/>
    </location>
</feature>
<accession>A0A6G7ZQ39</accession>
<dbReference type="RefSeq" id="WP_166095698.1">
    <property type="nucleotide sequence ID" value="NZ_CP049871.1"/>
</dbReference>
<dbReference type="AlphaFoldDB" id="A0A6G7ZQ39"/>
<evidence type="ECO:0000313" key="3">
    <source>
        <dbReference type="Proteomes" id="UP000502502"/>
    </source>
</evidence>
<gene>
    <name evidence="2" type="ORF">G7078_10175</name>
</gene>
<keyword evidence="1" id="KW-0732">Signal</keyword>
<dbReference type="Proteomes" id="UP000502502">
    <property type="component" value="Chromosome"/>
</dbReference>
<protein>
    <submittedName>
        <fullName evidence="2">Uncharacterized protein</fullName>
    </submittedName>
</protein>